<dbReference type="InterPro" id="IPR017853">
    <property type="entry name" value="GH"/>
</dbReference>
<dbReference type="InterPro" id="IPR031330">
    <property type="entry name" value="Gly_Hdrlase_35_cat"/>
</dbReference>
<evidence type="ECO:0000313" key="4">
    <source>
        <dbReference type="EMBL" id="CAL5136254.1"/>
    </source>
</evidence>
<protein>
    <recommendedName>
        <fullName evidence="3">Glycoside hydrolase 35 catalytic domain-containing protein</fullName>
    </recommendedName>
</protein>
<gene>
    <name evidence="4" type="ORF">CDAUBV1_LOCUS10323</name>
</gene>
<feature type="signal peptide" evidence="2">
    <location>
        <begin position="1"/>
        <end position="18"/>
    </location>
</feature>
<comment type="caution">
    <text evidence="4">The sequence shown here is derived from an EMBL/GenBank/DDBJ whole genome shotgun (WGS) entry which is preliminary data.</text>
</comment>
<evidence type="ECO:0000313" key="5">
    <source>
        <dbReference type="Proteomes" id="UP001497525"/>
    </source>
</evidence>
<reference evidence="4" key="1">
    <citation type="submission" date="2024-06" db="EMBL/GenBank/DDBJ databases">
        <authorList>
            <person name="Liu X."/>
            <person name="Lenzi L."/>
            <person name="Haldenby T S."/>
            <person name="Uol C."/>
        </authorList>
    </citation>
    <scope>NUCLEOTIDE SEQUENCE</scope>
</reference>
<dbReference type="Gene3D" id="3.20.20.80">
    <property type="entry name" value="Glycosidases"/>
    <property type="match status" value="2"/>
</dbReference>
<organism evidence="4 5">
    <name type="scientific">Calicophoron daubneyi</name>
    <name type="common">Rumen fluke</name>
    <name type="synonym">Paramphistomum daubneyi</name>
    <dbReference type="NCBI Taxonomy" id="300641"/>
    <lineage>
        <taxon>Eukaryota</taxon>
        <taxon>Metazoa</taxon>
        <taxon>Spiralia</taxon>
        <taxon>Lophotrochozoa</taxon>
        <taxon>Platyhelminthes</taxon>
        <taxon>Trematoda</taxon>
        <taxon>Digenea</taxon>
        <taxon>Plagiorchiida</taxon>
        <taxon>Pronocephalata</taxon>
        <taxon>Paramphistomoidea</taxon>
        <taxon>Paramphistomidae</taxon>
        <taxon>Calicophoron</taxon>
    </lineage>
</organism>
<dbReference type="GO" id="GO:0004553">
    <property type="term" value="F:hydrolase activity, hydrolyzing O-glycosyl compounds"/>
    <property type="evidence" value="ECO:0007669"/>
    <property type="project" value="InterPro"/>
</dbReference>
<keyword evidence="2" id="KW-0732">Signal</keyword>
<dbReference type="Proteomes" id="UP001497525">
    <property type="component" value="Unassembled WGS sequence"/>
</dbReference>
<dbReference type="SUPFAM" id="SSF51445">
    <property type="entry name" value="(Trans)glycosidases"/>
    <property type="match status" value="1"/>
</dbReference>
<proteinExistence type="inferred from homology"/>
<comment type="similarity">
    <text evidence="1">Belongs to the glycosyl hydrolase 35 family.</text>
</comment>
<feature type="chain" id="PRO_5043483663" description="Glycoside hydrolase 35 catalytic domain-containing protein" evidence="2">
    <location>
        <begin position="19"/>
        <end position="259"/>
    </location>
</feature>
<evidence type="ECO:0000256" key="1">
    <source>
        <dbReference type="ARBA" id="ARBA00009809"/>
    </source>
</evidence>
<dbReference type="PANTHER" id="PTHR23421">
    <property type="entry name" value="BETA-GALACTOSIDASE RELATED"/>
    <property type="match status" value="1"/>
</dbReference>
<sequence length="259" mass="29855">MLVIILLFLTGFVGPLSAVRSFYVDYDRHIFVKDGLPFHYVSGSFHYFRIPSEYWEDRLQKAKAAGLDAIQVYVAWNFHEEKEGVYNFGGDHDVLQFIELIHKHGMLAIVRAGPYICAEWRYLENEYGSYDTCDQHYMSLLYEIGRAHLGNNVVLFTTDGGSQYMLQCGSPDPRFLATIDFGPTAEAPAKSFQPLEEYRPGLPWVNSEFYSGWFDSWGYDHARTATGMVANSLERLMNYSERVSVNISKDSHHLLYHRM</sequence>
<evidence type="ECO:0000256" key="2">
    <source>
        <dbReference type="SAM" id="SignalP"/>
    </source>
</evidence>
<name>A0AAV2TGP3_CALDB</name>
<feature type="domain" description="Glycoside hydrolase 35 catalytic" evidence="3">
    <location>
        <begin position="31"/>
        <end position="121"/>
    </location>
</feature>
<dbReference type="InterPro" id="IPR001944">
    <property type="entry name" value="Glycoside_Hdrlase_35"/>
</dbReference>
<accession>A0AAV2TGP3</accession>
<dbReference type="AlphaFoldDB" id="A0AAV2TGP3"/>
<feature type="domain" description="Glycoside hydrolase 35 catalytic" evidence="3">
    <location>
        <begin position="123"/>
        <end position="241"/>
    </location>
</feature>
<dbReference type="EMBL" id="CAXLJL010000290">
    <property type="protein sequence ID" value="CAL5136254.1"/>
    <property type="molecule type" value="Genomic_DNA"/>
</dbReference>
<dbReference type="GO" id="GO:0005975">
    <property type="term" value="P:carbohydrate metabolic process"/>
    <property type="evidence" value="ECO:0007669"/>
    <property type="project" value="InterPro"/>
</dbReference>
<dbReference type="PRINTS" id="PR00742">
    <property type="entry name" value="GLHYDRLASE35"/>
</dbReference>
<evidence type="ECO:0000259" key="3">
    <source>
        <dbReference type="Pfam" id="PF01301"/>
    </source>
</evidence>
<dbReference type="Pfam" id="PF01301">
    <property type="entry name" value="Glyco_hydro_35"/>
    <property type="match status" value="2"/>
</dbReference>